<proteinExistence type="predicted"/>
<dbReference type="Proteomes" id="UP000694416">
    <property type="component" value="Unplaced"/>
</dbReference>
<evidence type="ECO:0000313" key="2">
    <source>
        <dbReference type="Proteomes" id="UP000694416"/>
    </source>
</evidence>
<reference evidence="1" key="2">
    <citation type="submission" date="2025-09" db="UniProtKB">
        <authorList>
            <consortium name="Ensembl"/>
        </authorList>
    </citation>
    <scope>IDENTIFICATION</scope>
</reference>
<dbReference type="AlphaFoldDB" id="A0A8C9GQ57"/>
<dbReference type="PANTHER" id="PTHR12138">
    <property type="entry name" value="PRIMATE-EXPANDED PROTEIN FAMILY"/>
    <property type="match status" value="1"/>
</dbReference>
<evidence type="ECO:0000313" key="1">
    <source>
        <dbReference type="Ensembl" id="ENSPTEP00000007728.1"/>
    </source>
</evidence>
<protein>
    <submittedName>
        <fullName evidence="1">Uncharacterized protein</fullName>
    </submittedName>
</protein>
<dbReference type="Ensembl" id="ENSPTET00000011777.1">
    <property type="protein sequence ID" value="ENSPTEP00000007728.1"/>
    <property type="gene ID" value="ENSPTEG00000008789.1"/>
</dbReference>
<reference evidence="1" key="1">
    <citation type="submission" date="2025-08" db="UniProtKB">
        <authorList>
            <consortium name="Ensembl"/>
        </authorList>
    </citation>
    <scope>IDENTIFICATION</scope>
</reference>
<sequence>MADRVLACGGLKLMGSSSPPALDSQSARIIGMSHHNHTRLIFMYVCMYMGFHHVAQTGLKLLDSSDPPALLLQRAGIIGVSRYVQPSKCDLDVNLT</sequence>
<accession>A0A8C9GQ57</accession>
<dbReference type="PRINTS" id="PR02045">
    <property type="entry name" value="F138DOMAIN"/>
</dbReference>
<name>A0A8C9GQ57_9PRIM</name>
<keyword evidence="2" id="KW-1185">Reference proteome</keyword>
<dbReference type="PANTHER" id="PTHR12138:SF133">
    <property type="entry name" value="SECRETED PROTEIN"/>
    <property type="match status" value="1"/>
</dbReference>
<organism evidence="1 2">
    <name type="scientific">Piliocolobus tephrosceles</name>
    <name type="common">Ugandan red Colobus</name>
    <dbReference type="NCBI Taxonomy" id="591936"/>
    <lineage>
        <taxon>Eukaryota</taxon>
        <taxon>Metazoa</taxon>
        <taxon>Chordata</taxon>
        <taxon>Craniata</taxon>
        <taxon>Vertebrata</taxon>
        <taxon>Euteleostomi</taxon>
        <taxon>Mammalia</taxon>
        <taxon>Eutheria</taxon>
        <taxon>Euarchontoglires</taxon>
        <taxon>Primates</taxon>
        <taxon>Haplorrhini</taxon>
        <taxon>Catarrhini</taxon>
        <taxon>Cercopithecidae</taxon>
        <taxon>Colobinae</taxon>
        <taxon>Piliocolobus</taxon>
    </lineage>
</organism>